<protein>
    <submittedName>
        <fullName evidence="1">Uncharacterized protein</fullName>
    </submittedName>
</protein>
<name>A0ACB8VAF9_9TELE</name>
<evidence type="ECO:0000313" key="1">
    <source>
        <dbReference type="EMBL" id="KAI3352449.1"/>
    </source>
</evidence>
<comment type="caution">
    <text evidence="1">The sequence shown here is derived from an EMBL/GenBank/DDBJ whole genome shotgun (WGS) entry which is preliminary data.</text>
</comment>
<proteinExistence type="predicted"/>
<reference evidence="1" key="1">
    <citation type="submission" date="2022-04" db="EMBL/GenBank/DDBJ databases">
        <title>Jade perch genome.</title>
        <authorList>
            <person name="Chao B."/>
        </authorList>
    </citation>
    <scope>NUCLEOTIDE SEQUENCE</scope>
    <source>
        <strain evidence="1">CB-2022</strain>
    </source>
</reference>
<evidence type="ECO:0000313" key="2">
    <source>
        <dbReference type="Proteomes" id="UP000831701"/>
    </source>
</evidence>
<gene>
    <name evidence="1" type="ORF">L3Q82_005403</name>
</gene>
<accession>A0ACB8VAF9</accession>
<keyword evidence="2" id="KW-1185">Reference proteome</keyword>
<dbReference type="EMBL" id="CM041553">
    <property type="protein sequence ID" value="KAI3352449.1"/>
    <property type="molecule type" value="Genomic_DNA"/>
</dbReference>
<sequence>MGFIHVVVAVFGLLSVGQSAPVTSCESLIKPLEIQGREQLLGKWTLIGESTNFPGSQLLKMFVGNAWVNITLAEESDGINLYQAQKIHGKCFSVKTEMTLANNTLSRSYPMSASEVLLNTGCPDCLVFHMNFTMGENTYRGLQLLSRRTTLTAAEMEEFTKQRECLGLPSPVILTSDKDFCPEESAIDLTNVANNMGSKAYNYFSEFINTEAGVKRKSAEEFLFQINSNYSDNNSILSVICMAKLVA</sequence>
<organism evidence="1 2">
    <name type="scientific">Scortum barcoo</name>
    <name type="common">barcoo grunter</name>
    <dbReference type="NCBI Taxonomy" id="214431"/>
    <lineage>
        <taxon>Eukaryota</taxon>
        <taxon>Metazoa</taxon>
        <taxon>Chordata</taxon>
        <taxon>Craniata</taxon>
        <taxon>Vertebrata</taxon>
        <taxon>Euteleostomi</taxon>
        <taxon>Actinopterygii</taxon>
        <taxon>Neopterygii</taxon>
        <taxon>Teleostei</taxon>
        <taxon>Neoteleostei</taxon>
        <taxon>Acanthomorphata</taxon>
        <taxon>Eupercaria</taxon>
        <taxon>Centrarchiformes</taxon>
        <taxon>Terapontoidei</taxon>
        <taxon>Terapontidae</taxon>
        <taxon>Scortum</taxon>
    </lineage>
</organism>
<dbReference type="Proteomes" id="UP000831701">
    <property type="component" value="Chromosome 23"/>
</dbReference>